<name>A0A432ZT65_9GAMM</name>
<keyword evidence="2" id="KW-1185">Reference proteome</keyword>
<evidence type="ECO:0000313" key="1">
    <source>
        <dbReference type="EMBL" id="RUO81089.1"/>
    </source>
</evidence>
<dbReference type="OrthoDB" id="5766683at2"/>
<reference evidence="1 2" key="1">
    <citation type="journal article" date="2011" name="Front. Microbiol.">
        <title>Genomic signatures of strain selection and enhancement in Bacillus atrophaeus var. globigii, a historical biowarfare simulant.</title>
        <authorList>
            <person name="Gibbons H.S."/>
            <person name="Broomall S.M."/>
            <person name="McNew L.A."/>
            <person name="Daligault H."/>
            <person name="Chapman C."/>
            <person name="Bruce D."/>
            <person name="Karavis M."/>
            <person name="Krepps M."/>
            <person name="McGregor P.A."/>
            <person name="Hong C."/>
            <person name="Park K.H."/>
            <person name="Akmal A."/>
            <person name="Feldman A."/>
            <person name="Lin J.S."/>
            <person name="Chang W.E."/>
            <person name="Higgs B.W."/>
            <person name="Demirev P."/>
            <person name="Lindquist J."/>
            <person name="Liem A."/>
            <person name="Fochler E."/>
            <person name="Read T.D."/>
            <person name="Tapia R."/>
            <person name="Johnson S."/>
            <person name="Bishop-Lilly K.A."/>
            <person name="Detter C."/>
            <person name="Han C."/>
            <person name="Sozhamannan S."/>
            <person name="Rosenzweig C.N."/>
            <person name="Skowronski E.W."/>
        </authorList>
    </citation>
    <scope>NUCLEOTIDE SEQUENCE [LARGE SCALE GENOMIC DNA]</scope>
    <source>
        <strain evidence="1 2">CC-PW-9</strain>
    </source>
</reference>
<organism evidence="1 2">
    <name type="scientific">Idiomarina tyrosinivorans</name>
    <dbReference type="NCBI Taxonomy" id="1445662"/>
    <lineage>
        <taxon>Bacteria</taxon>
        <taxon>Pseudomonadati</taxon>
        <taxon>Pseudomonadota</taxon>
        <taxon>Gammaproteobacteria</taxon>
        <taxon>Alteromonadales</taxon>
        <taxon>Idiomarinaceae</taxon>
        <taxon>Idiomarina</taxon>
    </lineage>
</organism>
<gene>
    <name evidence="1" type="ORF">CWI84_02975</name>
</gene>
<dbReference type="EMBL" id="PIQH01000002">
    <property type="protein sequence ID" value="RUO81089.1"/>
    <property type="molecule type" value="Genomic_DNA"/>
</dbReference>
<protein>
    <submittedName>
        <fullName evidence="1">Uncharacterized protein</fullName>
    </submittedName>
</protein>
<dbReference type="AlphaFoldDB" id="A0A432ZT65"/>
<dbReference type="RefSeq" id="WP_126841084.1">
    <property type="nucleotide sequence ID" value="NZ_PIQH01000002.1"/>
</dbReference>
<dbReference type="Proteomes" id="UP000287996">
    <property type="component" value="Unassembled WGS sequence"/>
</dbReference>
<accession>A0A432ZT65</accession>
<evidence type="ECO:0000313" key="2">
    <source>
        <dbReference type="Proteomes" id="UP000287996"/>
    </source>
</evidence>
<sequence>MNKDEQITLKLSEISGYHPKVAQLVAKLADRSFTASIADLSEQAAEHFLRIHPICISRYRGKFFVVAGFRAFQVAELLLNQTTILRFSLINSKSDILDIARTDILFSPLIFSLSTKVAQQTGRLIEIVGTDFTNEHHSDLASERSRTRFHTQGQ</sequence>
<proteinExistence type="predicted"/>
<comment type="caution">
    <text evidence="1">The sequence shown here is derived from an EMBL/GenBank/DDBJ whole genome shotgun (WGS) entry which is preliminary data.</text>
</comment>